<dbReference type="EMBL" id="HBJA01089335">
    <property type="protein sequence ID" value="CAE0819898.1"/>
    <property type="molecule type" value="Transcribed_RNA"/>
</dbReference>
<sequence>MVPFVSRMFDWGAVLATFGSVLSVVPRHCARLTSFLHPKVTDRSAVAALVARRLSRWAHTTHTPYIAPGAVATLGVAVAPAPCGEHLPWWMGSTGGGDTAVPLE</sequence>
<accession>A0A6T2CA13</accession>
<reference evidence="1" key="1">
    <citation type="submission" date="2021-01" db="EMBL/GenBank/DDBJ databases">
        <authorList>
            <person name="Corre E."/>
            <person name="Pelletier E."/>
            <person name="Niang G."/>
            <person name="Scheremetjew M."/>
            <person name="Finn R."/>
            <person name="Kale V."/>
            <person name="Holt S."/>
            <person name="Cochrane G."/>
            <person name="Meng A."/>
            <person name="Brown T."/>
            <person name="Cohen L."/>
        </authorList>
    </citation>
    <scope>NUCLEOTIDE SEQUENCE</scope>
    <source>
        <strain evidence="1">CCMP1594</strain>
    </source>
</reference>
<proteinExistence type="predicted"/>
<protein>
    <submittedName>
        <fullName evidence="1">Uncharacterized protein</fullName>
    </submittedName>
</protein>
<gene>
    <name evidence="1" type="ORF">EGYM00163_LOCUS31067</name>
    <name evidence="2" type="ORF">EGYM00163_LOCUS31068</name>
</gene>
<evidence type="ECO:0000313" key="2">
    <source>
        <dbReference type="EMBL" id="CAE0819898.1"/>
    </source>
</evidence>
<evidence type="ECO:0000313" key="1">
    <source>
        <dbReference type="EMBL" id="CAE0819897.1"/>
    </source>
</evidence>
<dbReference type="AlphaFoldDB" id="A0A6T2CA13"/>
<organism evidence="1">
    <name type="scientific">Eutreptiella gymnastica</name>
    <dbReference type="NCBI Taxonomy" id="73025"/>
    <lineage>
        <taxon>Eukaryota</taxon>
        <taxon>Discoba</taxon>
        <taxon>Euglenozoa</taxon>
        <taxon>Euglenida</taxon>
        <taxon>Spirocuta</taxon>
        <taxon>Euglenophyceae</taxon>
        <taxon>Eutreptiales</taxon>
        <taxon>Eutreptiaceae</taxon>
        <taxon>Eutreptiella</taxon>
    </lineage>
</organism>
<dbReference type="EMBL" id="HBJA01089334">
    <property type="protein sequence ID" value="CAE0819897.1"/>
    <property type="molecule type" value="Transcribed_RNA"/>
</dbReference>
<name>A0A6T2CA13_9EUGL</name>